<proteinExistence type="predicted"/>
<name>A0A8H6Z9K3_9AGAR</name>
<dbReference type="AlphaFoldDB" id="A0A8H6Z9K3"/>
<evidence type="ECO:0000313" key="4">
    <source>
        <dbReference type="Proteomes" id="UP000623467"/>
    </source>
</evidence>
<feature type="domain" description="Endonuclease/exonuclease/phosphatase" evidence="2">
    <location>
        <begin position="84"/>
        <end position="321"/>
    </location>
</feature>
<reference evidence="3" key="1">
    <citation type="submission" date="2020-05" db="EMBL/GenBank/DDBJ databases">
        <title>Mycena genomes resolve the evolution of fungal bioluminescence.</title>
        <authorList>
            <person name="Tsai I.J."/>
        </authorList>
    </citation>
    <scope>NUCLEOTIDE SEQUENCE</scope>
    <source>
        <strain evidence="3">160909Yilan</strain>
    </source>
</reference>
<dbReference type="GO" id="GO:0003964">
    <property type="term" value="F:RNA-directed DNA polymerase activity"/>
    <property type="evidence" value="ECO:0007669"/>
    <property type="project" value="UniProtKB-KW"/>
</dbReference>
<accession>A0A8H6Z9K3</accession>
<evidence type="ECO:0000256" key="1">
    <source>
        <dbReference type="SAM" id="MobiDB-lite"/>
    </source>
</evidence>
<keyword evidence="4" id="KW-1185">Reference proteome</keyword>
<dbReference type="SUPFAM" id="SSF56219">
    <property type="entry name" value="DNase I-like"/>
    <property type="match status" value="1"/>
</dbReference>
<dbReference type="InterPro" id="IPR005135">
    <property type="entry name" value="Endo/exonuclease/phosphatase"/>
</dbReference>
<gene>
    <name evidence="3" type="ORF">MSAN_00558200</name>
</gene>
<dbReference type="Gene3D" id="3.30.420.10">
    <property type="entry name" value="Ribonuclease H-like superfamily/Ribonuclease H"/>
    <property type="match status" value="1"/>
</dbReference>
<dbReference type="Pfam" id="PF03372">
    <property type="entry name" value="Exo_endo_phos"/>
    <property type="match status" value="1"/>
</dbReference>
<dbReference type="InterPro" id="IPR036397">
    <property type="entry name" value="RNaseH_sf"/>
</dbReference>
<dbReference type="SUPFAM" id="SSF53098">
    <property type="entry name" value="Ribonuclease H-like"/>
    <property type="match status" value="1"/>
</dbReference>
<organism evidence="3 4">
    <name type="scientific">Mycena sanguinolenta</name>
    <dbReference type="NCBI Taxonomy" id="230812"/>
    <lineage>
        <taxon>Eukaryota</taxon>
        <taxon>Fungi</taxon>
        <taxon>Dikarya</taxon>
        <taxon>Basidiomycota</taxon>
        <taxon>Agaricomycotina</taxon>
        <taxon>Agaricomycetes</taxon>
        <taxon>Agaricomycetidae</taxon>
        <taxon>Agaricales</taxon>
        <taxon>Marasmiineae</taxon>
        <taxon>Mycenaceae</taxon>
        <taxon>Mycena</taxon>
    </lineage>
</organism>
<dbReference type="InterPro" id="IPR012337">
    <property type="entry name" value="RNaseH-like_sf"/>
</dbReference>
<dbReference type="Gene3D" id="3.60.10.10">
    <property type="entry name" value="Endonuclease/exonuclease/phosphatase"/>
    <property type="match status" value="1"/>
</dbReference>
<dbReference type="InterPro" id="IPR036691">
    <property type="entry name" value="Endo/exonu/phosph_ase_sf"/>
</dbReference>
<keyword evidence="3" id="KW-0695">RNA-directed DNA polymerase</keyword>
<keyword evidence="3" id="KW-0548">Nucleotidyltransferase</keyword>
<keyword evidence="3" id="KW-0808">Transferase</keyword>
<evidence type="ECO:0000313" key="3">
    <source>
        <dbReference type="EMBL" id="KAF7373484.1"/>
    </source>
</evidence>
<comment type="caution">
    <text evidence="3">The sequence shown here is derived from an EMBL/GenBank/DDBJ whole genome shotgun (WGS) entry which is preliminary data.</text>
</comment>
<protein>
    <submittedName>
        <fullName evidence="3">Reverse transcriptase domain-containing protein</fullName>
    </submittedName>
</protein>
<feature type="compositionally biased region" description="Basic and acidic residues" evidence="1">
    <location>
        <begin position="587"/>
        <end position="599"/>
    </location>
</feature>
<evidence type="ECO:0000259" key="2">
    <source>
        <dbReference type="Pfam" id="PF03372"/>
    </source>
</evidence>
<dbReference type="GO" id="GO:0003676">
    <property type="term" value="F:nucleic acid binding"/>
    <property type="evidence" value="ECO:0007669"/>
    <property type="project" value="InterPro"/>
</dbReference>
<dbReference type="Proteomes" id="UP000623467">
    <property type="component" value="Unassembled WGS sequence"/>
</dbReference>
<feature type="region of interest" description="Disordered" evidence="1">
    <location>
        <begin position="47"/>
        <end position="66"/>
    </location>
</feature>
<sequence length="599" mass="66335">MCPILQTSDDQRLVLGEEVWDLRKCFTMALSDSESFRRRRRSYGAVRQEPEGMKGRNAKLASESATHAKGKAKQVEEFCLRILAWNIHGRLALKLTDEEIIEMIKANDITIFQETFLRPGDENCVDLPRGYSIVSMARPKTADFQQAWGGLAAVISDSVEYTVRHDLSAPDMIVIEFDALFLIGVYLPPPGSPWNQWADTDPEQRLEQVVTLCSATSKYVVVEGDLNGRVGDKTPAGAPLGRCSLDPVVNTRGRWILRLCKDCGLTIVNGTVKEEAFPGAFTSFQPLGRTVIDFALVSNALVDFLPDKSLRVRDAADWSDHSQLWFEVPVRGAKRYRVPKPKSIPIQLGPETDLDRAAARLLTLSVSAEDAARQLYGPVTTQSDPISVYVAATCRDAGKPYSKAGFALYWGPSNSANTMLRIDQGSESRGALAAVLHATMLAPRDSSLTIYTSSHYAIRTYCYWAGEYAMAGWPCAHADVLQVAANVIRARTAPLRLLLNKPQLNHHALAAQAMAREAVAKPETQRWSLPQVDSVSLNADHAVATTIAIPKVSTTIPEADEHKKKTPTEISVDEVEDPDDSHRGRRREREMLRKNLLDR</sequence>
<dbReference type="OrthoDB" id="3051112at2759"/>
<feature type="region of interest" description="Disordered" evidence="1">
    <location>
        <begin position="554"/>
        <end position="599"/>
    </location>
</feature>
<dbReference type="EMBL" id="JACAZH010000003">
    <property type="protein sequence ID" value="KAF7373484.1"/>
    <property type="molecule type" value="Genomic_DNA"/>
</dbReference>